<comment type="subcellular location">
    <subcellularLocation>
        <location evidence="1 14">Membrane</location>
        <topology evidence="1 14">Multi-pass membrane protein</topology>
    </subcellularLocation>
</comment>
<dbReference type="FunFam" id="1.10.3080.10:FF:000004">
    <property type="entry name" value="Chloride channel ClC3"/>
    <property type="match status" value="1"/>
</dbReference>
<feature type="transmembrane region" description="Helical" evidence="14">
    <location>
        <begin position="451"/>
        <end position="474"/>
    </location>
</feature>
<keyword evidence="11" id="KW-0869">Chloride channel</keyword>
<dbReference type="CDD" id="cd03685">
    <property type="entry name" value="ClC_6_like"/>
    <property type="match status" value="1"/>
</dbReference>
<feature type="transmembrane region" description="Helical" evidence="14">
    <location>
        <begin position="274"/>
        <end position="294"/>
    </location>
</feature>
<dbReference type="EnsemblPlants" id="evm.model.08.472">
    <property type="protein sequence ID" value="cds.evm.model.08.472"/>
    <property type="gene ID" value="evm.TU.08.472"/>
</dbReference>
<feature type="transmembrane region" description="Helical" evidence="14">
    <location>
        <begin position="371"/>
        <end position="392"/>
    </location>
</feature>
<sequence>MANALEHAPAENQQEYDRDRESLSIPLLSSGLSQRSIPNSSSQVAIVGSHVCPIESLDYEIFENEFFKQDWRSRGKSQICQYIFMKWLTCFLIGLTVSLIGFCNNLAVENLAGVKFVITSNMMLQHRYRMGFFVFFASNLVLTLFASTLTALVAPAAAGSGIPEVKAYLNGVDAPGIFSLQTLAVKIVGSITAVSSSLLVGKAGPMVHTGACIASILGQGGSKKYNLTWKWLRFFKNDRDRRDLVTCGAAAGIAASFRAPVGGVLFAFEEMASWWRSALLWRAFFATAVVAIVLRALIDVCFSGKCGLFGTGGLIMFDVYSANISYHLVDVPPVLALGIVGGILGSFYNFLLDKVLRLYNIINEKGTVFRILLACAISVFTSFLLFGLPFFASCQPCPSDATEACPTIGRSGNYKKFQCPPGHYNDLASLIFNTNDDAIKNLFSKGTDFEFQYSSVLIFFVTCFFLSIFSYGICAPSGLFVPEIVTGASFGRFAGMLLGPHSNLNQGLYAVLGAASFLGGSMRMTVSLCVIILELTNNLLLLPLIMLVLLVSKTVADVFNGNIYDLIMKSKGLPYLETHVEPYMRQLTVSDVVTGPLQVFRGIEKVGNIVHILKSTKHNGFPVIDEPPVSQAPVLFGIILRAHLITLLKKKSFMTTPVLTGSNAFKEFSSGDFAKRGSGNDENLDDIEFTEEELEMFIDLHPFTNASPFTVVETMSLAKALILFREVGLRHLLVIPKISCRSPVVGILTRHDFMPEHILGLYPSLVRGSAAVKSMTGFNVSPSLEFVAFSDTFFDPILVRILSFNFSFKRFPQTVPAVDAKN</sequence>
<dbReference type="GO" id="GO:0005247">
    <property type="term" value="F:voltage-gated chloride channel activity"/>
    <property type="evidence" value="ECO:0007669"/>
    <property type="project" value="InterPro"/>
</dbReference>
<feature type="transmembrane region" description="Helical" evidence="14">
    <location>
        <begin position="306"/>
        <end position="328"/>
    </location>
</feature>
<dbReference type="InterPro" id="IPR001807">
    <property type="entry name" value="ClC"/>
</dbReference>
<keyword evidence="3 14" id="KW-0813">Transport</keyword>
<protein>
    <recommendedName>
        <fullName evidence="14">Chloride channel protein</fullName>
    </recommendedName>
</protein>
<evidence type="ECO:0000256" key="1">
    <source>
        <dbReference type="ARBA" id="ARBA00004141"/>
    </source>
</evidence>
<dbReference type="GO" id="GO:0034707">
    <property type="term" value="C:chloride channel complex"/>
    <property type="evidence" value="ECO:0007669"/>
    <property type="project" value="UniProtKB-KW"/>
</dbReference>
<dbReference type="InterPro" id="IPR014743">
    <property type="entry name" value="Cl-channel_core"/>
</dbReference>
<reference evidence="16" key="1">
    <citation type="submission" date="2018-11" db="EMBL/GenBank/DDBJ databases">
        <authorList>
            <person name="Grassa J C."/>
        </authorList>
    </citation>
    <scope>NUCLEOTIDE SEQUENCE [LARGE SCALE GENOMIC DNA]</scope>
</reference>
<keyword evidence="4 14" id="KW-0812">Transmembrane</keyword>
<evidence type="ECO:0000256" key="4">
    <source>
        <dbReference type="ARBA" id="ARBA00022692"/>
    </source>
</evidence>
<dbReference type="PROSITE" id="PS51371">
    <property type="entry name" value="CBS"/>
    <property type="match status" value="1"/>
</dbReference>
<evidence type="ECO:0000256" key="6">
    <source>
        <dbReference type="ARBA" id="ARBA00022882"/>
    </source>
</evidence>
<dbReference type="InterPro" id="IPR002251">
    <property type="entry name" value="Cl_channel_pln"/>
</dbReference>
<feature type="transmembrane region" description="Helical" evidence="14">
    <location>
        <begin position="508"/>
        <end position="533"/>
    </location>
</feature>
<dbReference type="AlphaFoldDB" id="A0A803QBD0"/>
<evidence type="ECO:0000256" key="14">
    <source>
        <dbReference type="RuleBase" id="RU361221"/>
    </source>
</evidence>
<proteinExistence type="inferred from homology"/>
<accession>A0A803QBD0</accession>
<dbReference type="CDD" id="cd04591">
    <property type="entry name" value="CBS_pair_voltage-gated_CLC_euk_bac"/>
    <property type="match status" value="1"/>
</dbReference>
<feature type="transmembrane region" description="Helical" evidence="14">
    <location>
        <begin position="244"/>
        <end position="268"/>
    </location>
</feature>
<evidence type="ECO:0000256" key="8">
    <source>
        <dbReference type="ARBA" id="ARBA00023065"/>
    </source>
</evidence>
<dbReference type="EMBL" id="UZAU01000683">
    <property type="status" value="NOT_ANNOTATED_CDS"/>
    <property type="molecule type" value="Genomic_DNA"/>
</dbReference>
<keyword evidence="17" id="KW-1185">Reference proteome</keyword>
<evidence type="ECO:0000256" key="2">
    <source>
        <dbReference type="ARBA" id="ARBA00009476"/>
    </source>
</evidence>
<dbReference type="Pfam" id="PF00654">
    <property type="entry name" value="Voltage_CLC"/>
    <property type="match status" value="1"/>
</dbReference>
<keyword evidence="10 14" id="KW-0472">Membrane</keyword>
<evidence type="ECO:0000313" key="16">
    <source>
        <dbReference type="EnsemblPlants" id="cds.evm.model.08.472"/>
    </source>
</evidence>
<reference evidence="16" key="2">
    <citation type="submission" date="2021-03" db="UniProtKB">
        <authorList>
            <consortium name="EnsemblPlants"/>
        </authorList>
    </citation>
    <scope>IDENTIFICATION</scope>
</reference>
<dbReference type="OMA" id="KCDHNGF"/>
<feature type="transmembrane region" description="Helical" evidence="14">
    <location>
        <begin position="178"/>
        <end position="200"/>
    </location>
</feature>
<feature type="domain" description="CBS" evidence="15">
    <location>
        <begin position="703"/>
        <end position="764"/>
    </location>
</feature>
<feature type="transmembrane region" description="Helical" evidence="14">
    <location>
        <begin position="131"/>
        <end position="158"/>
    </location>
</feature>
<dbReference type="Pfam" id="PF00571">
    <property type="entry name" value="CBS"/>
    <property type="match status" value="1"/>
</dbReference>
<keyword evidence="8 14" id="KW-0406">Ion transport</keyword>
<evidence type="ECO:0000313" key="17">
    <source>
        <dbReference type="Proteomes" id="UP000596661"/>
    </source>
</evidence>
<keyword evidence="6" id="KW-0407">Ion channel</keyword>
<dbReference type="SUPFAM" id="SSF81340">
    <property type="entry name" value="Clc chloride channel"/>
    <property type="match status" value="1"/>
</dbReference>
<feature type="transmembrane region" description="Helical" evidence="14">
    <location>
        <begin position="334"/>
        <end position="351"/>
    </location>
</feature>
<dbReference type="GO" id="GO:0009705">
    <property type="term" value="C:plant-type vacuole membrane"/>
    <property type="evidence" value="ECO:0007669"/>
    <property type="project" value="TreeGrafter"/>
</dbReference>
<organism evidence="16 17">
    <name type="scientific">Cannabis sativa</name>
    <name type="common">Hemp</name>
    <name type="synonym">Marijuana</name>
    <dbReference type="NCBI Taxonomy" id="3483"/>
    <lineage>
        <taxon>Eukaryota</taxon>
        <taxon>Viridiplantae</taxon>
        <taxon>Streptophyta</taxon>
        <taxon>Embryophyta</taxon>
        <taxon>Tracheophyta</taxon>
        <taxon>Spermatophyta</taxon>
        <taxon>Magnoliopsida</taxon>
        <taxon>eudicotyledons</taxon>
        <taxon>Gunneridae</taxon>
        <taxon>Pentapetalae</taxon>
        <taxon>rosids</taxon>
        <taxon>fabids</taxon>
        <taxon>Rosales</taxon>
        <taxon>Cannabaceae</taxon>
        <taxon>Cannabis</taxon>
    </lineage>
</organism>
<dbReference type="PANTHER" id="PTHR11689:SF92">
    <property type="entry name" value="CHLORIDE CHANNEL-LIKE PROTEIN CLC-G-RELATED"/>
    <property type="match status" value="1"/>
</dbReference>
<dbReference type="PRINTS" id="PR00762">
    <property type="entry name" value="CLCHANNEL"/>
</dbReference>
<dbReference type="SUPFAM" id="SSF54631">
    <property type="entry name" value="CBS-domain pair"/>
    <property type="match status" value="1"/>
</dbReference>
<name>A0A803QBD0_CANSA</name>
<dbReference type="InterPro" id="IPR051280">
    <property type="entry name" value="Cl-channel/antiporter"/>
</dbReference>
<evidence type="ECO:0000256" key="10">
    <source>
        <dbReference type="ARBA" id="ARBA00023136"/>
    </source>
</evidence>
<dbReference type="Proteomes" id="UP000596661">
    <property type="component" value="Chromosome 8"/>
</dbReference>
<evidence type="ECO:0000256" key="11">
    <source>
        <dbReference type="ARBA" id="ARBA00023173"/>
    </source>
</evidence>
<keyword evidence="7 14" id="KW-1133">Transmembrane helix</keyword>
<evidence type="ECO:0000256" key="3">
    <source>
        <dbReference type="ARBA" id="ARBA00022448"/>
    </source>
</evidence>
<dbReference type="PRINTS" id="PR01120">
    <property type="entry name" value="CLCHANNELPLT"/>
</dbReference>
<keyword evidence="12 14" id="KW-0868">Chloride</keyword>
<evidence type="ECO:0000256" key="12">
    <source>
        <dbReference type="ARBA" id="ARBA00023214"/>
    </source>
</evidence>
<dbReference type="Gene3D" id="3.10.580.10">
    <property type="entry name" value="CBS-domain"/>
    <property type="match status" value="1"/>
</dbReference>
<dbReference type="PANTHER" id="PTHR11689">
    <property type="entry name" value="CHLORIDE CHANNEL PROTEIN CLC FAMILY MEMBER"/>
    <property type="match status" value="1"/>
</dbReference>
<dbReference type="InterPro" id="IPR046342">
    <property type="entry name" value="CBS_dom_sf"/>
</dbReference>
<dbReference type="InterPro" id="IPR000644">
    <property type="entry name" value="CBS_dom"/>
</dbReference>
<dbReference type="Gramene" id="evm.model.08.472">
    <property type="protein sequence ID" value="cds.evm.model.08.472"/>
    <property type="gene ID" value="evm.TU.08.472"/>
</dbReference>
<evidence type="ECO:0000259" key="15">
    <source>
        <dbReference type="PROSITE" id="PS51371"/>
    </source>
</evidence>
<keyword evidence="6" id="KW-0851">Voltage-gated channel</keyword>
<dbReference type="Gene3D" id="1.10.3080.10">
    <property type="entry name" value="Clc chloride channel"/>
    <property type="match status" value="1"/>
</dbReference>
<evidence type="ECO:0000256" key="5">
    <source>
        <dbReference type="ARBA" id="ARBA00022737"/>
    </source>
</evidence>
<evidence type="ECO:0000256" key="7">
    <source>
        <dbReference type="ARBA" id="ARBA00022989"/>
    </source>
</evidence>
<keyword evidence="9 13" id="KW-0129">CBS domain</keyword>
<evidence type="ECO:0000256" key="13">
    <source>
        <dbReference type="PROSITE-ProRule" id="PRU00703"/>
    </source>
</evidence>
<feature type="transmembrane region" description="Helical" evidence="14">
    <location>
        <begin position="539"/>
        <end position="559"/>
    </location>
</feature>
<comment type="similarity">
    <text evidence="2 14">Belongs to the chloride channel (TC 2.A.49) family.</text>
</comment>
<keyword evidence="5" id="KW-0677">Repeat</keyword>
<evidence type="ECO:0000256" key="9">
    <source>
        <dbReference type="ARBA" id="ARBA00023122"/>
    </source>
</evidence>